<gene>
    <name evidence="2" type="ORF">A2837_01805</name>
</gene>
<accession>A0A1F6BYP4</accession>
<comment type="caution">
    <text evidence="2">The sequence shown here is derived from an EMBL/GenBank/DDBJ whole genome shotgun (WGS) entry which is preliminary data.</text>
</comment>
<evidence type="ECO:0000313" key="2">
    <source>
        <dbReference type="EMBL" id="OGG42031.1"/>
    </source>
</evidence>
<dbReference type="EMBL" id="MFKO01000002">
    <property type="protein sequence ID" value="OGG42031.1"/>
    <property type="molecule type" value="Genomic_DNA"/>
</dbReference>
<sequence length="276" mass="30447">MNNDAVKKQIDRLDPTAIPLGDGKVSNSPKVGYVFSCQTNFRQTSNLHGGEWIEGDTWDSTQKLYVLGSVAWPTASFSTSLQNVSRTLTGNGLPISHTTGIFPIKRTDPAWQYDRNPNPITATEFRYSIPAKPVLAREASCVPMGIVGYTLNGVALYNALDDAGLDAAAHEVQDTCDGHPQMAGQYHYHGPSDCISDINQNNKLIGYALDGFGIYSRYDADGVEYTNADLDACHGITSEIEWDGEVVEMYHYVMTREYPYTIGCFRGTPIQTRAER</sequence>
<dbReference type="InterPro" id="IPR025924">
    <property type="entry name" value="YHYH_dom"/>
</dbReference>
<feature type="domain" description="YHYH" evidence="1">
    <location>
        <begin position="127"/>
        <end position="218"/>
    </location>
</feature>
<proteinExistence type="predicted"/>
<dbReference type="PANTHER" id="PTHR30289">
    <property type="entry name" value="UNCHARACTERIZED PROTEIN YBCL-RELATED"/>
    <property type="match status" value="1"/>
</dbReference>
<dbReference type="Pfam" id="PF14240">
    <property type="entry name" value="YHYH"/>
    <property type="match status" value="1"/>
</dbReference>
<dbReference type="Proteomes" id="UP000176322">
    <property type="component" value="Unassembled WGS sequence"/>
</dbReference>
<evidence type="ECO:0000259" key="1">
    <source>
        <dbReference type="Pfam" id="PF14240"/>
    </source>
</evidence>
<name>A0A1F6BYP4_9BACT</name>
<organism evidence="2 3">
    <name type="scientific">Candidatus Kaiserbacteria bacterium RIFCSPHIGHO2_01_FULL_46_22</name>
    <dbReference type="NCBI Taxonomy" id="1798475"/>
    <lineage>
        <taxon>Bacteria</taxon>
        <taxon>Candidatus Kaiseribacteriota</taxon>
    </lineage>
</organism>
<dbReference type="STRING" id="1798475.A2837_01805"/>
<protein>
    <recommendedName>
        <fullName evidence="1">YHYH domain-containing protein</fullName>
    </recommendedName>
</protein>
<dbReference type="AlphaFoldDB" id="A0A1F6BYP4"/>
<evidence type="ECO:0000313" key="3">
    <source>
        <dbReference type="Proteomes" id="UP000176322"/>
    </source>
</evidence>
<reference evidence="2 3" key="1">
    <citation type="journal article" date="2016" name="Nat. Commun.">
        <title>Thousands of microbial genomes shed light on interconnected biogeochemical processes in an aquifer system.</title>
        <authorList>
            <person name="Anantharaman K."/>
            <person name="Brown C.T."/>
            <person name="Hug L.A."/>
            <person name="Sharon I."/>
            <person name="Castelle C.J."/>
            <person name="Probst A.J."/>
            <person name="Thomas B.C."/>
            <person name="Singh A."/>
            <person name="Wilkins M.J."/>
            <person name="Karaoz U."/>
            <person name="Brodie E.L."/>
            <person name="Williams K.H."/>
            <person name="Hubbard S.S."/>
            <person name="Banfield J.F."/>
        </authorList>
    </citation>
    <scope>NUCLEOTIDE SEQUENCE [LARGE SCALE GENOMIC DNA]</scope>
</reference>
<dbReference type="PANTHER" id="PTHR30289:SF8">
    <property type="entry name" value="YHYH DOMAIN-CONTAINING PROTEIN"/>
    <property type="match status" value="1"/>
</dbReference>